<evidence type="ECO:0000259" key="5">
    <source>
        <dbReference type="Pfam" id="PF00588"/>
    </source>
</evidence>
<evidence type="ECO:0000256" key="2">
    <source>
        <dbReference type="ARBA" id="ARBA00022603"/>
    </source>
</evidence>
<protein>
    <submittedName>
        <fullName evidence="6">rRNA methyltransferase</fullName>
    </submittedName>
</protein>
<keyword evidence="4" id="KW-0949">S-adenosyl-L-methionine</keyword>
<dbReference type="AlphaFoldDB" id="A0A7J2U031"/>
<dbReference type="EMBL" id="DSEU01000004">
    <property type="protein sequence ID" value="HEM66134.1"/>
    <property type="molecule type" value="Genomic_DNA"/>
</dbReference>
<feature type="domain" description="tRNA/rRNA methyltransferase SpoU type" evidence="5">
    <location>
        <begin position="4"/>
        <end position="156"/>
    </location>
</feature>
<dbReference type="CDD" id="cd18093">
    <property type="entry name" value="SpoU-like_TrmJ"/>
    <property type="match status" value="1"/>
</dbReference>
<dbReference type="InterPro" id="IPR029026">
    <property type="entry name" value="tRNA_m1G_MTases_N"/>
</dbReference>
<sequence>MLIKVVVVGIEGEINLGFIIRLCKNFDVDELALVKPQANVWSEEVKRFAANGVDYLYSGKVKIYDNLEDALKNMGISACTSAVIDVDGGDLLRKAVELERFIQIAKSYTDIAIVFGRESTGLTREEIAKCDLLVHIASNPSYPVLNLSHAIAIALYELYKELNKPSLIEKMDKVDEELLSVAEKYIVELARIVASDERQREMFSMAFKHLLRKSSLSRSETGFLVTFIRRLANKLAKCV</sequence>
<comment type="similarity">
    <text evidence="1">Belongs to the class IV-like SAM-binding methyltransferase superfamily. RNA methyltransferase TrmH family.</text>
</comment>
<dbReference type="SUPFAM" id="SSF75217">
    <property type="entry name" value="alpha/beta knot"/>
    <property type="match status" value="1"/>
</dbReference>
<dbReference type="InterPro" id="IPR001537">
    <property type="entry name" value="SpoU_MeTrfase"/>
</dbReference>
<dbReference type="InterPro" id="IPR029028">
    <property type="entry name" value="Alpha/beta_knot_MTases"/>
</dbReference>
<dbReference type="InterPro" id="IPR004384">
    <property type="entry name" value="RNA_MeTrfase_TrmJ/LasT"/>
</dbReference>
<evidence type="ECO:0000313" key="6">
    <source>
        <dbReference type="EMBL" id="HEM66134.1"/>
    </source>
</evidence>
<accession>A0A7J2U031</accession>
<dbReference type="GO" id="GO:0003723">
    <property type="term" value="F:RNA binding"/>
    <property type="evidence" value="ECO:0007669"/>
    <property type="project" value="InterPro"/>
</dbReference>
<keyword evidence="3 6" id="KW-0808">Transferase</keyword>
<reference evidence="6" key="1">
    <citation type="journal article" date="2020" name="mSystems">
        <title>Genome- and Community-Level Interaction Insights into Carbon Utilization and Element Cycling Functions of Hydrothermarchaeota in Hydrothermal Sediment.</title>
        <authorList>
            <person name="Zhou Z."/>
            <person name="Liu Y."/>
            <person name="Xu W."/>
            <person name="Pan J."/>
            <person name="Luo Z.H."/>
            <person name="Li M."/>
        </authorList>
    </citation>
    <scope>NUCLEOTIDE SEQUENCE [LARGE SCALE GENOMIC DNA]</scope>
    <source>
        <strain evidence="6">SpSt-125</strain>
    </source>
</reference>
<comment type="caution">
    <text evidence="6">The sequence shown here is derived from an EMBL/GenBank/DDBJ whole genome shotgun (WGS) entry which is preliminary data.</text>
</comment>
<dbReference type="GO" id="GO:0002128">
    <property type="term" value="P:tRNA nucleoside ribose methylation"/>
    <property type="evidence" value="ECO:0007669"/>
    <property type="project" value="TreeGrafter"/>
</dbReference>
<dbReference type="PANTHER" id="PTHR42786">
    <property type="entry name" value="TRNA/RRNA METHYLTRANSFERASE"/>
    <property type="match status" value="1"/>
</dbReference>
<dbReference type="Pfam" id="PF00588">
    <property type="entry name" value="SpoU_methylase"/>
    <property type="match status" value="1"/>
</dbReference>
<dbReference type="GO" id="GO:0008173">
    <property type="term" value="F:RNA methyltransferase activity"/>
    <property type="evidence" value="ECO:0007669"/>
    <property type="project" value="InterPro"/>
</dbReference>
<evidence type="ECO:0000256" key="1">
    <source>
        <dbReference type="ARBA" id="ARBA00007228"/>
    </source>
</evidence>
<organism evidence="6">
    <name type="scientific">Ignisphaera aggregans</name>
    <dbReference type="NCBI Taxonomy" id="334771"/>
    <lineage>
        <taxon>Archaea</taxon>
        <taxon>Thermoproteota</taxon>
        <taxon>Thermoprotei</taxon>
        <taxon>Desulfurococcales</taxon>
        <taxon>Desulfurococcaceae</taxon>
        <taxon>Ignisphaera</taxon>
    </lineage>
</organism>
<gene>
    <name evidence="6" type="ORF">ENO26_00925</name>
</gene>
<dbReference type="Gene3D" id="3.40.1280.10">
    <property type="match status" value="1"/>
</dbReference>
<name>A0A7J2U031_9CREN</name>
<evidence type="ECO:0000256" key="3">
    <source>
        <dbReference type="ARBA" id="ARBA00022679"/>
    </source>
</evidence>
<keyword evidence="2 6" id="KW-0489">Methyltransferase</keyword>
<evidence type="ECO:0000256" key="4">
    <source>
        <dbReference type="ARBA" id="ARBA00022691"/>
    </source>
</evidence>
<proteinExistence type="inferred from homology"/>
<dbReference type="GO" id="GO:0005829">
    <property type="term" value="C:cytosol"/>
    <property type="evidence" value="ECO:0007669"/>
    <property type="project" value="TreeGrafter"/>
</dbReference>
<dbReference type="PIRSF" id="PIRSF004808">
    <property type="entry name" value="LasT"/>
    <property type="match status" value="1"/>
</dbReference>
<dbReference type="PANTHER" id="PTHR42786:SF2">
    <property type="entry name" value="TRNA (CYTIDINE_URIDINE-2'-O-)-METHYLTRANSFERASE TRMJ"/>
    <property type="match status" value="1"/>
</dbReference>